<accession>A0ABU9ATS0</accession>
<evidence type="ECO:0000313" key="3">
    <source>
        <dbReference type="Proteomes" id="UP001371305"/>
    </source>
</evidence>
<feature type="region of interest" description="Disordered" evidence="1">
    <location>
        <begin position="620"/>
        <end position="645"/>
    </location>
</feature>
<comment type="caution">
    <text evidence="2">The sequence shown here is derived from an EMBL/GenBank/DDBJ whole genome shotgun (WGS) entry which is preliminary data.</text>
</comment>
<evidence type="ECO:0000313" key="2">
    <source>
        <dbReference type="EMBL" id="MEK7950447.1"/>
    </source>
</evidence>
<proteinExistence type="predicted"/>
<dbReference type="EMBL" id="JBBUKT010000002">
    <property type="protein sequence ID" value="MEK7950447.1"/>
    <property type="molecule type" value="Genomic_DNA"/>
</dbReference>
<organism evidence="2 3">
    <name type="scientific">Luteolibacter soli</name>
    <dbReference type="NCBI Taxonomy" id="3135280"/>
    <lineage>
        <taxon>Bacteria</taxon>
        <taxon>Pseudomonadati</taxon>
        <taxon>Verrucomicrobiota</taxon>
        <taxon>Verrucomicrobiia</taxon>
        <taxon>Verrucomicrobiales</taxon>
        <taxon>Verrucomicrobiaceae</taxon>
        <taxon>Luteolibacter</taxon>
    </lineage>
</organism>
<protein>
    <submittedName>
        <fullName evidence="2">Uncharacterized protein</fullName>
    </submittedName>
</protein>
<gene>
    <name evidence="2" type="ORF">WKV53_08065</name>
</gene>
<sequence length="645" mass="70746">MNFFFVAGFDFGTSYSKVVLRDQFTGVAKVVTFGKSASGLLPSLVRVGDSQVAGPGGLEQKGILLSYPKLIAADAASGKCDFSSLYGDSLKDVLTQLRAKDVKGAAHLLLTRYFLSVLDGIHDSIAGDEDWKGFNPEADPLVVQIAVPTGLMSDGDKSVDKLMQGALASATLMRNKPSQSSPVSTVDELWAATKQLGKLSPADREALDTRCITYPEVAAGVQTVLRSRNTPDGKYITLDVGAGTVDINAFLRRSRDRDEDNPGLDYWACEVEPLGFARLNLGKTRTNVEFHETTVNPLPEPLLLARLGETIGRLMGNAFRFQPHATTGSGPSPWRGETYAYAWGGGAAHQPYLDQFRSSLNALRLNIPNVNLLPSPGDHFTLPADLEGNFGRLAVAYGLSYHQANLEAVRLPHQIKSFEELHPVRWKDAYRGKTGICSCRGNPACPACFGAGFIDPKKELIPRWLPSGFGTNRHPTAHRISRFELALDNLIRDYHGLGHRIILADRVRRMNEINELLKRPEVQKNHGLVTDAQHILLHNLALFKGRIRLQTLSAVPTTGGCRAVVNLHRRLTDEMVILHPKPDTITVSINVPPPPDYLELGCIIQRNDRGKFFLKATEDVASPPSVPAGPRTVVRDLRQNRRPNS</sequence>
<name>A0ABU9ATS0_9BACT</name>
<reference evidence="2 3" key="1">
    <citation type="submission" date="2024-04" db="EMBL/GenBank/DDBJ databases">
        <title>Luteolibacter sp. isolated from soil.</title>
        <authorList>
            <person name="An J."/>
        </authorList>
    </citation>
    <scope>NUCLEOTIDE SEQUENCE [LARGE SCALE GENOMIC DNA]</scope>
    <source>
        <strain evidence="2 3">Y139</strain>
    </source>
</reference>
<dbReference type="Proteomes" id="UP001371305">
    <property type="component" value="Unassembled WGS sequence"/>
</dbReference>
<keyword evidence="3" id="KW-1185">Reference proteome</keyword>
<evidence type="ECO:0000256" key="1">
    <source>
        <dbReference type="SAM" id="MobiDB-lite"/>
    </source>
</evidence>
<dbReference type="RefSeq" id="WP_341404030.1">
    <property type="nucleotide sequence ID" value="NZ_JBBUKT010000002.1"/>
</dbReference>